<dbReference type="OrthoDB" id="5828at2759"/>
<dbReference type="KEGG" id="ccp:CHC_T00005229001"/>
<keyword evidence="2" id="KW-1185">Reference proteome</keyword>
<protein>
    <submittedName>
        <fullName evidence="1">Uncharacterized protein</fullName>
    </submittedName>
</protein>
<gene>
    <name evidence="1" type="ORF">CHC_T00005229001</name>
</gene>
<dbReference type="Proteomes" id="UP000012073">
    <property type="component" value="Unassembled WGS sequence"/>
</dbReference>
<accession>R7QEW5</accession>
<dbReference type="AlphaFoldDB" id="R7QEW5"/>
<dbReference type="Gramene" id="CDF37047">
    <property type="protein sequence ID" value="CDF37047"/>
    <property type="gene ID" value="CHC_T00005229001"/>
</dbReference>
<evidence type="ECO:0000313" key="2">
    <source>
        <dbReference type="Proteomes" id="UP000012073"/>
    </source>
</evidence>
<dbReference type="EMBL" id="HG001812">
    <property type="protein sequence ID" value="CDF37047.1"/>
    <property type="molecule type" value="Genomic_DNA"/>
</dbReference>
<sequence>MLPSAFLPAAPLPARSLRAPHTPSLRRPVFFATASSHPDPSPPSLLSRLSVSAIALAAVALPLPSLAARKHSNITMTDQVPNFTLPSQEAATDRGRSANPLLLRVVFVAKRAVPAVAVIALAVWGVRSVLRRAQERELRDFQTQLSSFSSQLDLDANSTAAGGEKDSLLDSANTAKQILETSSKRYKFRADSTQEKDDDIESKVRLDLFRAGGSANPKDAANTQMPPAEAPDAAKAEISQVQPASPMESTIAECLKQVEAGDDAAKEAAKSSLNAARATAGLSESEGAKLFDTYVSSVVSAQIDRAAINLDSDDRESLRYLHQLAVTMGAAKALGPDAALRYVGEHAGEEKTREELYRRYAVFCLSSEERVKDDLQSLVDMQTLLAVTDARAETINTEIAKGMFQVAVSAAMADGSLDPGSRDALEKLKQSFGDFLDGGSADSIMSEVAVMRAMYSLQQLLQEQGVSDDDVLELRKMCKELGVDIDEMLQNADTLGDALGPEAKEFVESLRGLLSDSKGEGIVTDTTQIESLKDGSVKADSSS</sequence>
<dbReference type="RefSeq" id="XP_005716866.1">
    <property type="nucleotide sequence ID" value="XM_005716809.1"/>
</dbReference>
<reference evidence="2" key="1">
    <citation type="journal article" date="2013" name="Proc. Natl. Acad. Sci. U.S.A.">
        <title>Genome structure and metabolic features in the red seaweed Chondrus crispus shed light on evolution of the Archaeplastida.</title>
        <authorList>
            <person name="Collen J."/>
            <person name="Porcel B."/>
            <person name="Carre W."/>
            <person name="Ball S.G."/>
            <person name="Chaparro C."/>
            <person name="Tonon T."/>
            <person name="Barbeyron T."/>
            <person name="Michel G."/>
            <person name="Noel B."/>
            <person name="Valentin K."/>
            <person name="Elias M."/>
            <person name="Artiguenave F."/>
            <person name="Arun A."/>
            <person name="Aury J.M."/>
            <person name="Barbosa-Neto J.F."/>
            <person name="Bothwell J.H."/>
            <person name="Bouget F.Y."/>
            <person name="Brillet L."/>
            <person name="Cabello-Hurtado F."/>
            <person name="Capella-Gutierrez S."/>
            <person name="Charrier B."/>
            <person name="Cladiere L."/>
            <person name="Cock J.M."/>
            <person name="Coelho S.M."/>
            <person name="Colleoni C."/>
            <person name="Czjzek M."/>
            <person name="Da Silva C."/>
            <person name="Delage L."/>
            <person name="Denoeud F."/>
            <person name="Deschamps P."/>
            <person name="Dittami S.M."/>
            <person name="Gabaldon T."/>
            <person name="Gachon C.M."/>
            <person name="Groisillier A."/>
            <person name="Herve C."/>
            <person name="Jabbari K."/>
            <person name="Katinka M."/>
            <person name="Kloareg B."/>
            <person name="Kowalczyk N."/>
            <person name="Labadie K."/>
            <person name="Leblanc C."/>
            <person name="Lopez P.J."/>
            <person name="McLachlan D.H."/>
            <person name="Meslet-Cladiere L."/>
            <person name="Moustafa A."/>
            <person name="Nehr Z."/>
            <person name="Nyvall Collen P."/>
            <person name="Panaud O."/>
            <person name="Partensky F."/>
            <person name="Poulain J."/>
            <person name="Rensing S.A."/>
            <person name="Rousvoal S."/>
            <person name="Samson G."/>
            <person name="Symeonidi A."/>
            <person name="Weissenbach J."/>
            <person name="Zambounis A."/>
            <person name="Wincker P."/>
            <person name="Boyen C."/>
        </authorList>
    </citation>
    <scope>NUCLEOTIDE SEQUENCE [LARGE SCALE GENOMIC DNA]</scope>
    <source>
        <strain evidence="2">cv. Stackhouse</strain>
    </source>
</reference>
<organism evidence="1 2">
    <name type="scientific">Chondrus crispus</name>
    <name type="common">Carrageen Irish moss</name>
    <name type="synonym">Polymorpha crispa</name>
    <dbReference type="NCBI Taxonomy" id="2769"/>
    <lineage>
        <taxon>Eukaryota</taxon>
        <taxon>Rhodophyta</taxon>
        <taxon>Florideophyceae</taxon>
        <taxon>Rhodymeniophycidae</taxon>
        <taxon>Gigartinales</taxon>
        <taxon>Gigartinaceae</taxon>
        <taxon>Chondrus</taxon>
    </lineage>
</organism>
<dbReference type="GeneID" id="17324579"/>
<evidence type="ECO:0000313" key="1">
    <source>
        <dbReference type="EMBL" id="CDF37047.1"/>
    </source>
</evidence>
<proteinExistence type="predicted"/>
<name>R7QEW5_CHOCR</name>